<dbReference type="Gene3D" id="3.60.10.10">
    <property type="entry name" value="Endonuclease/exonuclease/phosphatase"/>
    <property type="match status" value="1"/>
</dbReference>
<dbReference type="EMBL" id="LS480641">
    <property type="protein sequence ID" value="SPT19619.1"/>
    <property type="molecule type" value="Genomic_DNA"/>
</dbReference>
<proteinExistence type="predicted"/>
<dbReference type="Proteomes" id="UP000280104">
    <property type="component" value="Chromosome II"/>
</dbReference>
<sequence length="279" mass="31492">MRALFWNIRGFGHDGRRRQLIEYMRGEHIDIVAIQETMRTDFSLPELDRLSSHLFAWHWLPSSGTAGHSGGILLGVKDATFEVGSMDRGQFFVSMEIFKRSLNFKWEVIIVYGPADHSRSASFLEELHRKVLAASLPVVVGGDFNLLRFAEDKSNADVNFALMQMFNDCIANLGLREIDRVGARFTWTNRQAAPTQSVLDRAIANGRRRRNTIPLLWDGPPLLQSRRDIRSHVDGFYRSLFTAAPRSGLSLAPDCWSGRQLVSEPENAALMAPFSEGEV</sequence>
<evidence type="ECO:0000313" key="2">
    <source>
        <dbReference type="EMBL" id="SPT19619.1"/>
    </source>
</evidence>
<dbReference type="AlphaFoldDB" id="A0A7H4LLY1"/>
<dbReference type="Pfam" id="PF03372">
    <property type="entry name" value="Exo_endo_phos"/>
    <property type="match status" value="1"/>
</dbReference>
<accession>A0A7H4LLY1</accession>
<dbReference type="InterPro" id="IPR005135">
    <property type="entry name" value="Endo/exonuclease/phosphatase"/>
</dbReference>
<protein>
    <recommendedName>
        <fullName evidence="1">Endonuclease/exonuclease/phosphatase domain-containing protein</fullName>
    </recommendedName>
</protein>
<organism evidence="2 3">
    <name type="scientific">Triticum aestivum</name>
    <name type="common">Wheat</name>
    <dbReference type="NCBI Taxonomy" id="4565"/>
    <lineage>
        <taxon>Eukaryota</taxon>
        <taxon>Viridiplantae</taxon>
        <taxon>Streptophyta</taxon>
        <taxon>Embryophyta</taxon>
        <taxon>Tracheophyta</taxon>
        <taxon>Spermatophyta</taxon>
        <taxon>Magnoliopsida</taxon>
        <taxon>Liliopsida</taxon>
        <taxon>Poales</taxon>
        <taxon>Poaceae</taxon>
        <taxon>BOP clade</taxon>
        <taxon>Pooideae</taxon>
        <taxon>Triticodae</taxon>
        <taxon>Triticeae</taxon>
        <taxon>Triticinae</taxon>
        <taxon>Triticum</taxon>
    </lineage>
</organism>
<evidence type="ECO:0000313" key="3">
    <source>
        <dbReference type="Proteomes" id="UP000280104"/>
    </source>
</evidence>
<evidence type="ECO:0000259" key="1">
    <source>
        <dbReference type="Pfam" id="PF03372"/>
    </source>
</evidence>
<name>A0A7H4LLY1_WHEAT</name>
<reference evidence="2 3" key="1">
    <citation type="submission" date="2018-05" db="EMBL/GenBank/DDBJ databases">
        <authorList>
            <person name="Thind KAUR A."/>
        </authorList>
    </citation>
    <scope>NUCLEOTIDE SEQUENCE [LARGE SCALE GENOMIC DNA]</scope>
</reference>
<dbReference type="GO" id="GO:0003824">
    <property type="term" value="F:catalytic activity"/>
    <property type="evidence" value="ECO:0007669"/>
    <property type="project" value="InterPro"/>
</dbReference>
<feature type="domain" description="Endonuclease/exonuclease/phosphatase" evidence="1">
    <location>
        <begin position="5"/>
        <end position="220"/>
    </location>
</feature>
<gene>
    <name evidence="2" type="ORF">CAMPLR22A2D_LOCUS4238</name>
</gene>
<dbReference type="SUPFAM" id="SSF56219">
    <property type="entry name" value="DNase I-like"/>
    <property type="match status" value="1"/>
</dbReference>
<dbReference type="InterPro" id="IPR036691">
    <property type="entry name" value="Endo/exonu/phosph_ase_sf"/>
</dbReference>